<dbReference type="EMBL" id="FQZP01000073">
    <property type="protein sequence ID" value="SHJ56303.1"/>
    <property type="molecule type" value="Genomic_DNA"/>
</dbReference>
<proteinExistence type="predicted"/>
<organism evidence="2 3">
    <name type="scientific">Thermoclostridium caenicola</name>
    <dbReference type="NCBI Taxonomy" id="659425"/>
    <lineage>
        <taxon>Bacteria</taxon>
        <taxon>Bacillati</taxon>
        <taxon>Bacillota</taxon>
        <taxon>Clostridia</taxon>
        <taxon>Eubacteriales</taxon>
        <taxon>Oscillospiraceae</taxon>
        <taxon>Thermoclostridium</taxon>
    </lineage>
</organism>
<evidence type="ECO:0008006" key="4">
    <source>
        <dbReference type="Google" id="ProtNLM"/>
    </source>
</evidence>
<sequence>MWTEAYDKLTNSEKEEFKRLANMLLTKTFIIRDYYDSREEMMKISPEYRFIERNFELFSEYFSFSGWDLRKDNQYGVISIENVYEYNRLKLDKFTTFILYTVRLIYEEEREHISLRNEVITTTGQIIHKMINLNLIKKKPSDRDISDSLRLLSNHNLLQKISGSWENADTKILILPSVLFVVSNERISRIYELVESGEYTQDEDSQENETSSEIIRGEGEET</sequence>
<evidence type="ECO:0000256" key="1">
    <source>
        <dbReference type="SAM" id="MobiDB-lite"/>
    </source>
</evidence>
<protein>
    <recommendedName>
        <fullName evidence="4">DUF4194 domain-containing protein</fullName>
    </recommendedName>
</protein>
<keyword evidence="3" id="KW-1185">Reference proteome</keyword>
<name>A0A1M6KBG9_9FIRM</name>
<dbReference type="OrthoDB" id="160982at2"/>
<dbReference type="RefSeq" id="WP_149679669.1">
    <property type="nucleotide sequence ID" value="NZ_FQZP01000073.1"/>
</dbReference>
<evidence type="ECO:0000313" key="3">
    <source>
        <dbReference type="Proteomes" id="UP000324781"/>
    </source>
</evidence>
<gene>
    <name evidence="2" type="ORF">SAMN05444373_10733</name>
</gene>
<dbReference type="InterPro" id="IPR025449">
    <property type="entry name" value="JetB"/>
</dbReference>
<dbReference type="AlphaFoldDB" id="A0A1M6KBG9"/>
<dbReference type="Proteomes" id="UP000324781">
    <property type="component" value="Unassembled WGS sequence"/>
</dbReference>
<accession>A0A1M6KBG9</accession>
<dbReference type="Pfam" id="PF13835">
    <property type="entry name" value="DUF4194"/>
    <property type="match status" value="1"/>
</dbReference>
<feature type="region of interest" description="Disordered" evidence="1">
    <location>
        <begin position="198"/>
        <end position="222"/>
    </location>
</feature>
<reference evidence="2 3" key="1">
    <citation type="submission" date="2016-11" db="EMBL/GenBank/DDBJ databases">
        <authorList>
            <person name="Varghese N."/>
            <person name="Submissions S."/>
        </authorList>
    </citation>
    <scope>NUCLEOTIDE SEQUENCE [LARGE SCALE GENOMIC DNA]</scope>
    <source>
        <strain evidence="2 3">DSM 19027</strain>
    </source>
</reference>
<evidence type="ECO:0000313" key="2">
    <source>
        <dbReference type="EMBL" id="SHJ56303.1"/>
    </source>
</evidence>